<dbReference type="AlphaFoldDB" id="A0A0N0UAN8"/>
<comment type="caution">
    <text evidence="1">The sequence shown here is derived from an EMBL/GenBank/DDBJ whole genome shotgun (WGS) entry which is preliminary data.</text>
</comment>
<organism evidence="1 2">
    <name type="scientific">Halorubrum tropicale</name>
    <dbReference type="NCBI Taxonomy" id="1765655"/>
    <lineage>
        <taxon>Archaea</taxon>
        <taxon>Methanobacteriati</taxon>
        <taxon>Methanobacteriota</taxon>
        <taxon>Stenosarchaea group</taxon>
        <taxon>Halobacteria</taxon>
        <taxon>Halobacteriales</taxon>
        <taxon>Haloferacaceae</taxon>
        <taxon>Halorubrum</taxon>
    </lineage>
</organism>
<dbReference type="PATRIC" id="fig|1705389.3.peg.3105"/>
<dbReference type="EMBL" id="LIST01000002">
    <property type="protein sequence ID" value="KOX96934.1"/>
    <property type="molecule type" value="Genomic_DNA"/>
</dbReference>
<gene>
    <name evidence="1" type="ORF">AMR74_05755</name>
</gene>
<reference evidence="1 2" key="1">
    <citation type="submission" date="2015-08" db="EMBL/GenBank/DDBJ databases">
        <title>Genomes of Isolates from Cabo Rojo, PR.</title>
        <authorList>
            <person name="Sanchez-Nieves R.L."/>
            <person name="Montalvo-Rodriguez R."/>
        </authorList>
    </citation>
    <scope>NUCLEOTIDE SEQUENCE [LARGE SCALE GENOMIC DNA]</scope>
    <source>
        <strain evidence="1 2">5</strain>
    </source>
</reference>
<dbReference type="RefSeq" id="WP_053771111.1">
    <property type="nucleotide sequence ID" value="NZ_LIST01000002.1"/>
</dbReference>
<accession>A0A0N0UAN8</accession>
<evidence type="ECO:0000313" key="2">
    <source>
        <dbReference type="Proteomes" id="UP000037747"/>
    </source>
</evidence>
<dbReference type="STRING" id="1765655.AMR74_05755"/>
<dbReference type="Proteomes" id="UP000037747">
    <property type="component" value="Unassembled WGS sequence"/>
</dbReference>
<evidence type="ECO:0000313" key="1">
    <source>
        <dbReference type="EMBL" id="KOX96934.1"/>
    </source>
</evidence>
<protein>
    <submittedName>
        <fullName evidence="1">Uncharacterized protein</fullName>
    </submittedName>
</protein>
<dbReference type="OrthoDB" id="312892at2157"/>
<keyword evidence="2" id="KW-1185">Reference proteome</keyword>
<sequence length="187" mass="21291">MSRPRSQPWYSGAHRALEPDVGPVDEHVICECGHCDREQSYRLPWPVIGGDIAYCEYHVARYREHNPEIWERVRRLDGVDDPGIYATVGNRFLTLNEIPKEIAVDGEKMRRVALGVDGWALFDSAEPDDDGLVHFVTVDRDLEPRECVEIDRSSAGDFVSWFREHEGVHDLDPDARKALYGGESDAE</sequence>
<name>A0A0N0UAN8_9EURY</name>
<proteinExistence type="predicted"/>